<name>A0A6J7HM98_9ZZZZ</name>
<organism evidence="2">
    <name type="scientific">freshwater metagenome</name>
    <dbReference type="NCBI Taxonomy" id="449393"/>
    <lineage>
        <taxon>unclassified sequences</taxon>
        <taxon>metagenomes</taxon>
        <taxon>ecological metagenomes</taxon>
    </lineage>
</organism>
<sequence length="124" mass="13831">MITYLGRIDVLRPSVASGRGRVRRYSFNDVLFLRVIAELLARGIEVKRLGAALRRAKNEADLWGDVRAAPRHYLVTDGAEVYLRRKGRLESKTVDGQLAFAFVLDLAHPHGSVTEGWPVGPTHP</sequence>
<evidence type="ECO:0000259" key="1">
    <source>
        <dbReference type="PROSITE" id="PS50937"/>
    </source>
</evidence>
<protein>
    <submittedName>
        <fullName evidence="2">Unannotated protein</fullName>
    </submittedName>
</protein>
<dbReference type="EMBL" id="CAFBMK010000103">
    <property type="protein sequence ID" value="CAB4920488.1"/>
    <property type="molecule type" value="Genomic_DNA"/>
</dbReference>
<dbReference type="AlphaFoldDB" id="A0A6J7HM98"/>
<feature type="domain" description="HTH merR-type" evidence="1">
    <location>
        <begin position="1"/>
        <end position="55"/>
    </location>
</feature>
<dbReference type="PROSITE" id="PS50937">
    <property type="entry name" value="HTH_MERR_2"/>
    <property type="match status" value="1"/>
</dbReference>
<proteinExistence type="predicted"/>
<dbReference type="GO" id="GO:0003677">
    <property type="term" value="F:DNA binding"/>
    <property type="evidence" value="ECO:0007669"/>
    <property type="project" value="InterPro"/>
</dbReference>
<dbReference type="Pfam" id="PF13411">
    <property type="entry name" value="MerR_1"/>
    <property type="match status" value="1"/>
</dbReference>
<evidence type="ECO:0000313" key="2">
    <source>
        <dbReference type="EMBL" id="CAB4920488.1"/>
    </source>
</evidence>
<dbReference type="InterPro" id="IPR000551">
    <property type="entry name" value="MerR-type_HTH_dom"/>
</dbReference>
<reference evidence="2" key="1">
    <citation type="submission" date="2020-05" db="EMBL/GenBank/DDBJ databases">
        <authorList>
            <person name="Chiriac C."/>
            <person name="Salcher M."/>
            <person name="Ghai R."/>
            <person name="Kavagutti S V."/>
        </authorList>
    </citation>
    <scope>NUCLEOTIDE SEQUENCE</scope>
</reference>
<accession>A0A6J7HM98</accession>
<gene>
    <name evidence="2" type="ORF">UFOPK3564_01802</name>
</gene>
<dbReference type="GO" id="GO:0006355">
    <property type="term" value="P:regulation of DNA-templated transcription"/>
    <property type="evidence" value="ECO:0007669"/>
    <property type="project" value="InterPro"/>
</dbReference>